<dbReference type="PATRIC" id="fig|1420583.3.peg.2285"/>
<dbReference type="AlphaFoldDB" id="A0A0J7XUW7"/>
<feature type="signal peptide" evidence="2">
    <location>
        <begin position="1"/>
        <end position="25"/>
    </location>
</feature>
<dbReference type="EMBL" id="JACT01000002">
    <property type="protein sequence ID" value="KMS55541.1"/>
    <property type="molecule type" value="Genomic_DNA"/>
</dbReference>
<dbReference type="Proteomes" id="UP000052232">
    <property type="component" value="Unassembled WGS sequence"/>
</dbReference>
<comment type="caution">
    <text evidence="3">The sequence shown here is derived from an EMBL/GenBank/DDBJ whole genome shotgun (WGS) entry which is preliminary data.</text>
</comment>
<protein>
    <submittedName>
        <fullName evidence="3">Uncharacterized protein</fullName>
    </submittedName>
</protein>
<accession>A0A0J7XUW7</accession>
<keyword evidence="4" id="KW-1185">Reference proteome</keyword>
<feature type="region of interest" description="Disordered" evidence="1">
    <location>
        <begin position="30"/>
        <end position="69"/>
    </location>
</feature>
<dbReference type="RefSeq" id="WP_066603782.1">
    <property type="nucleotide sequence ID" value="NZ_KQ130434.1"/>
</dbReference>
<name>A0A0J7XUW7_9SPHN</name>
<evidence type="ECO:0000313" key="4">
    <source>
        <dbReference type="Proteomes" id="UP000052232"/>
    </source>
</evidence>
<keyword evidence="2" id="KW-0732">Signal</keyword>
<evidence type="ECO:0000313" key="3">
    <source>
        <dbReference type="EMBL" id="KMS55541.1"/>
    </source>
</evidence>
<dbReference type="STRING" id="1420583.V473_12410"/>
<sequence length="611" mass="63990">MRWPRGNAKWALGSFALALTLPVVAQQAPESLLPPGFGDAPEAPAPPPVRPTPGAPAVSGAPAAPPAAPMVQPLNPATPPDLSLVDAAQNAAEAEMTPEELAAQKAKYDLPDTARRSLDRIGPLTPQTRGFEPDAFGGESGKYLATLMKQTHAPIVSRWASILLRRALLSAVDTPRDIDGADWTAERAWLLLRMGEADNARLMVQSVDPDRYSPRLYAIAMQTYLATADPAGLCPLSAGALRFSKEPGWDMTRAICPALSGDQGTSSGALNQAQRRGVVRGIDYRLAEKVVGTGFNARRSVKIEWDGVDRLTAWRFGLATALNVEIPDALYGTVGSHVRAWEARAPALSAVKRRPGVDIAARLGVLSSAALVGFYGQMGTDGDPPADAADRIESLRTAYAGSTVGDRIGAMRTWWQDGAKPDYLGLIATARAAAALPVAQADAQDAANLVAAMLAAGYDRNAARWARAIGQLDGAGASQFWALLAVGAPSPVVDINSSRVSGYVGDVGVEKGRMLIAALAGLSRLSGEDAASLAQDNGFALGANSRWARAIGAAAQRGEKGTVALLAAVGMQGNDWSRLPAGHLYHVVAALHRVGLDPEARMIAAEAISRT</sequence>
<reference evidence="3 4" key="1">
    <citation type="journal article" date="2015" name="G3 (Bethesda)">
        <title>Insights into Ongoing Evolution of the Hexachlorocyclohexane Catabolic Pathway from Comparative Genomics of Ten Sphingomonadaceae Strains.</title>
        <authorList>
            <person name="Pearce S.L."/>
            <person name="Oakeshott J.G."/>
            <person name="Pandey G."/>
        </authorList>
    </citation>
    <scope>NUCLEOTIDE SEQUENCE [LARGE SCALE GENOMIC DNA]</scope>
    <source>
        <strain evidence="3 4">LL01</strain>
    </source>
</reference>
<evidence type="ECO:0000256" key="2">
    <source>
        <dbReference type="SAM" id="SignalP"/>
    </source>
</evidence>
<gene>
    <name evidence="3" type="ORF">V473_12410</name>
</gene>
<feature type="compositionally biased region" description="Pro residues" evidence="1">
    <location>
        <begin position="43"/>
        <end position="54"/>
    </location>
</feature>
<evidence type="ECO:0000256" key="1">
    <source>
        <dbReference type="SAM" id="MobiDB-lite"/>
    </source>
</evidence>
<organism evidence="3 4">
    <name type="scientific">Sphingobium cupriresistens LL01</name>
    <dbReference type="NCBI Taxonomy" id="1420583"/>
    <lineage>
        <taxon>Bacteria</taxon>
        <taxon>Pseudomonadati</taxon>
        <taxon>Pseudomonadota</taxon>
        <taxon>Alphaproteobacteria</taxon>
        <taxon>Sphingomonadales</taxon>
        <taxon>Sphingomonadaceae</taxon>
        <taxon>Sphingobium</taxon>
    </lineage>
</organism>
<feature type="chain" id="PRO_5005291708" evidence="2">
    <location>
        <begin position="26"/>
        <end position="611"/>
    </location>
</feature>
<proteinExistence type="predicted"/>